<dbReference type="Pfam" id="PF00106">
    <property type="entry name" value="adh_short"/>
    <property type="match status" value="1"/>
</dbReference>
<evidence type="ECO:0000313" key="1">
    <source>
        <dbReference type="EMBL" id="CAE0151736.1"/>
    </source>
</evidence>
<dbReference type="Gene3D" id="3.40.50.720">
    <property type="entry name" value="NAD(P)-binding Rossmann-like Domain"/>
    <property type="match status" value="1"/>
</dbReference>
<dbReference type="SUPFAM" id="SSF51735">
    <property type="entry name" value="NAD(P)-binding Rossmann-fold domains"/>
    <property type="match status" value="1"/>
</dbReference>
<name>A0A7S3C1U3_9VIRI</name>
<dbReference type="InterPro" id="IPR002347">
    <property type="entry name" value="SDR_fam"/>
</dbReference>
<proteinExistence type="predicted"/>
<organism evidence="1">
    <name type="scientific">Prasinoderma singulare</name>
    <dbReference type="NCBI Taxonomy" id="676789"/>
    <lineage>
        <taxon>Eukaryota</taxon>
        <taxon>Viridiplantae</taxon>
        <taxon>Prasinodermophyta</taxon>
        <taxon>Prasinodermophyceae</taxon>
        <taxon>Prasinodermales</taxon>
        <taxon>Prasinodermaceae</taxon>
        <taxon>Prasinoderma</taxon>
    </lineage>
</organism>
<dbReference type="InterPro" id="IPR052625">
    <property type="entry name" value="Chl_b_Red"/>
</dbReference>
<dbReference type="EMBL" id="HBHY01020932">
    <property type="protein sequence ID" value="CAE0151736.1"/>
    <property type="molecule type" value="Transcribed_RNA"/>
</dbReference>
<dbReference type="AlphaFoldDB" id="A0A7S3C1U3"/>
<dbReference type="PANTHER" id="PTHR24314">
    <property type="entry name" value="NON-SPECIFIC LIPID TRANSFER PROTEIN-RELATED"/>
    <property type="match status" value="1"/>
</dbReference>
<dbReference type="GO" id="GO:0010304">
    <property type="term" value="P:PSII associated light-harvesting complex II catabolic process"/>
    <property type="evidence" value="ECO:0007669"/>
    <property type="project" value="TreeGrafter"/>
</dbReference>
<reference evidence="1" key="1">
    <citation type="submission" date="2021-01" db="EMBL/GenBank/DDBJ databases">
        <authorList>
            <person name="Corre E."/>
            <person name="Pelletier E."/>
            <person name="Niang G."/>
            <person name="Scheremetjew M."/>
            <person name="Finn R."/>
            <person name="Kale V."/>
            <person name="Holt S."/>
            <person name="Cochrane G."/>
            <person name="Meng A."/>
            <person name="Brown T."/>
            <person name="Cohen L."/>
        </authorList>
    </citation>
    <scope>NUCLEOTIDE SEQUENCE</scope>
    <source>
        <strain evidence="1">RCC927</strain>
    </source>
</reference>
<dbReference type="PRINTS" id="PR00081">
    <property type="entry name" value="GDHRDH"/>
</dbReference>
<dbReference type="CDD" id="cd05233">
    <property type="entry name" value="SDR_c"/>
    <property type="match status" value="1"/>
</dbReference>
<gene>
    <name evidence="1" type="ORF">PSIN1315_LOCUS13393</name>
</gene>
<protein>
    <submittedName>
        <fullName evidence="1">Uncharacterized protein</fullName>
    </submittedName>
</protein>
<dbReference type="GO" id="GO:0034256">
    <property type="term" value="F:chlorophyll(ide) b reductase activity"/>
    <property type="evidence" value="ECO:0007669"/>
    <property type="project" value="TreeGrafter"/>
</dbReference>
<sequence length="359" mass="38203">MGLTVVVTGATRGLGKALARAFVARGDRVVLVARSQHALAQVAAELRAIAPRGGDAGQIATVRCDVSSPGEVSRLAAEVRARFGRVDMWLNNAAYNPGNKPLLECTAAELEGVAGTNLLGAMLCTKTAVEVIRDQEGAGGHIFNFTGRGGDGTSSPGTAAYGATKAGMMQFKRSLVAELDAEGLSERVGLHTISPGMVLTDLLLRDTTPAMRQAFNVICEQPETVAEALVPRMRATRGTGKHLAFLTGPRIARAVLGAWARRGRWFDEEGQRVYRNEAERLKQWERTSARKLRRAASGDWRPRGLDAAADALPVSAWAWLYGTSAAACFVALQYDGAPPLTTASLIHSLSQMIDQLGPA</sequence>
<dbReference type="PANTHER" id="PTHR24314:SF21">
    <property type="entry name" value="CHLOROPHYLL(IDE) B REDUCTASE NYC1, CHLOROPLASTIC-RELATED"/>
    <property type="match status" value="1"/>
</dbReference>
<dbReference type="InterPro" id="IPR036291">
    <property type="entry name" value="NAD(P)-bd_dom_sf"/>
</dbReference>
<accession>A0A7S3C1U3</accession>
<dbReference type="GO" id="GO:0015996">
    <property type="term" value="P:chlorophyll catabolic process"/>
    <property type="evidence" value="ECO:0007669"/>
    <property type="project" value="TreeGrafter"/>
</dbReference>